<comment type="caution">
    <text evidence="4">The sequence shown here is derived from an EMBL/GenBank/DDBJ whole genome shotgun (WGS) entry which is preliminary data.</text>
</comment>
<dbReference type="InterPro" id="IPR038765">
    <property type="entry name" value="Papain-like_cys_pep_sf"/>
</dbReference>
<dbReference type="Proteomes" id="UP000326838">
    <property type="component" value="Unassembled WGS sequence"/>
</dbReference>
<feature type="transmembrane region" description="Helical" evidence="2">
    <location>
        <begin position="198"/>
        <end position="220"/>
    </location>
</feature>
<feature type="transmembrane region" description="Helical" evidence="2">
    <location>
        <begin position="164"/>
        <end position="186"/>
    </location>
</feature>
<keyword evidence="5" id="KW-1185">Reference proteome</keyword>
<feature type="region of interest" description="Disordered" evidence="1">
    <location>
        <begin position="633"/>
        <end position="676"/>
    </location>
</feature>
<organism evidence="4 5">
    <name type="scientific">Microbacterium caowuchunii</name>
    <dbReference type="NCBI Taxonomy" id="2614638"/>
    <lineage>
        <taxon>Bacteria</taxon>
        <taxon>Bacillati</taxon>
        <taxon>Actinomycetota</taxon>
        <taxon>Actinomycetes</taxon>
        <taxon>Micrococcales</taxon>
        <taxon>Microbacteriaceae</taxon>
        <taxon>Microbacterium</taxon>
    </lineage>
</organism>
<feature type="transmembrane region" description="Helical" evidence="2">
    <location>
        <begin position="681"/>
        <end position="710"/>
    </location>
</feature>
<evidence type="ECO:0000256" key="2">
    <source>
        <dbReference type="SAM" id="Phobius"/>
    </source>
</evidence>
<feature type="transmembrane region" description="Helical" evidence="2">
    <location>
        <begin position="21"/>
        <end position="46"/>
    </location>
</feature>
<keyword evidence="2" id="KW-0812">Transmembrane</keyword>
<dbReference type="AlphaFoldDB" id="A0A5N0T7H4"/>
<dbReference type="Pfam" id="PF01841">
    <property type="entry name" value="Transglut_core"/>
    <property type="match status" value="1"/>
</dbReference>
<evidence type="ECO:0000313" key="5">
    <source>
        <dbReference type="Proteomes" id="UP000326838"/>
    </source>
</evidence>
<keyword evidence="2" id="KW-1133">Transmembrane helix</keyword>
<evidence type="ECO:0000256" key="1">
    <source>
        <dbReference type="SAM" id="MobiDB-lite"/>
    </source>
</evidence>
<sequence length="838" mass="87652">MNGVESRAAARARRRSGRPSFDVAETVGNVAFMDALLVVGAASSWTISQSPWFLLVAAVGIAAATAIALIALVRRWRGWLTAAVTGGVYLVVGVPLTAPTMITDPATVLGAIAGVVTAPVTGWKNLLTLELPVGTYQAVLAPILLLILVLGVLAHSLALRARRIWPLAAPVALLLTVFGIAFGSSAVSGSVRVGGWELAGAGEAAVGLAALLVTLAWYVWRAVHARRAALRAARRMSATRATSRANRTLGTRIALSAGMLVVALLAGLVIAPWAVAGSTRDVLRTAIDPELQVRQTLSPLADYRTSFADERYDEVLFTVTTEGAPADRVRLAALPFYDGRVVRATDPTAGTGAGATAFTRVPATLGGTSGQDVAARIEIGGYRGIWVPTVGDLVSIDFDGASRAALSDGFFYNADAATGVELSRPGLEAGVAYRQAGRIDDTDRVPGTLTPPAGGPAVDPAHVPESLLAWIEAQDAPTGGAGLSELIDRLRARGLLSHALTLEDTQLPAWTQDLGEYSFEPSRAGHSTDRIGALFAALLERQNDVGGSDDALLVAAAGDDEQFAVAAALIADQLGFPARVVLGARLTSADEDLPTCDDGVCRGGDLAAWIEVQDAGGSWTAIDTTPQHSVALSPDVQQRRDPQNPTEVEPEQAEIVLPPEADPADSAPQDEETPDTPADLAWLWTALRVAGILLLIVVVLLVPAATVLTAKVLRRRARRGSRDPVDRVVGGWDEYVDAAVDHGRLPPAAATRAETAQALGGAAGSEAGRVAALADRAVFAPAPPTDAEGERFWELVDAERARLDEGLGWAARWKARLSLRSFLRRIGEIAGRTGKGSP</sequence>
<accession>A0A5N0T7H4</accession>
<evidence type="ECO:0000259" key="3">
    <source>
        <dbReference type="Pfam" id="PF01841"/>
    </source>
</evidence>
<feature type="transmembrane region" description="Helical" evidence="2">
    <location>
        <begin position="52"/>
        <end position="72"/>
    </location>
</feature>
<proteinExistence type="predicted"/>
<feature type="transmembrane region" description="Helical" evidence="2">
    <location>
        <begin position="253"/>
        <end position="275"/>
    </location>
</feature>
<name>A0A5N0T7H4_9MICO</name>
<feature type="transmembrane region" description="Helical" evidence="2">
    <location>
        <begin position="136"/>
        <end position="157"/>
    </location>
</feature>
<keyword evidence="2" id="KW-0472">Membrane</keyword>
<evidence type="ECO:0000313" key="4">
    <source>
        <dbReference type="EMBL" id="KAA9130688.1"/>
    </source>
</evidence>
<gene>
    <name evidence="4" type="ORF">F6B40_13760</name>
</gene>
<reference evidence="5" key="1">
    <citation type="submission" date="2019-09" db="EMBL/GenBank/DDBJ databases">
        <title>Mumia zhuanghuii sp. nov. isolated from the intestinal contents of plateau pika (Ochotona curzoniae) in the Qinghai-Tibet plateau of China.</title>
        <authorList>
            <person name="Tian Z."/>
        </authorList>
    </citation>
    <scope>NUCLEOTIDE SEQUENCE [LARGE SCALE GENOMIC DNA]</scope>
    <source>
        <strain evidence="5">L-033</strain>
    </source>
</reference>
<protein>
    <submittedName>
        <fullName evidence="4">Transglutaminase domain-containing protein</fullName>
    </submittedName>
</protein>
<feature type="domain" description="Transglutaminase-like" evidence="3">
    <location>
        <begin position="548"/>
        <end position="623"/>
    </location>
</feature>
<dbReference type="RefSeq" id="WP_150894988.1">
    <property type="nucleotide sequence ID" value="NZ_VYUY01000019.1"/>
</dbReference>
<dbReference type="InterPro" id="IPR002931">
    <property type="entry name" value="Transglutaminase-like"/>
</dbReference>
<feature type="transmembrane region" description="Helical" evidence="2">
    <location>
        <begin position="79"/>
        <end position="98"/>
    </location>
</feature>
<dbReference type="EMBL" id="VYUY01000019">
    <property type="protein sequence ID" value="KAA9130688.1"/>
    <property type="molecule type" value="Genomic_DNA"/>
</dbReference>
<dbReference type="SUPFAM" id="SSF54001">
    <property type="entry name" value="Cysteine proteinases"/>
    <property type="match status" value="1"/>
</dbReference>